<evidence type="ECO:0000313" key="4">
    <source>
        <dbReference type="Proteomes" id="UP000597507"/>
    </source>
</evidence>
<dbReference type="InterPro" id="IPR011042">
    <property type="entry name" value="6-blade_b-propeller_TolB-like"/>
</dbReference>
<comment type="caution">
    <text evidence="3">The sequence shown here is derived from an EMBL/GenBank/DDBJ whole genome shotgun (WGS) entry which is preliminary data.</text>
</comment>
<name>A0A8J2ZF99_9PROT</name>
<dbReference type="Pfam" id="PF07995">
    <property type="entry name" value="GSDH"/>
    <property type="match status" value="1"/>
</dbReference>
<keyword evidence="1" id="KW-0732">Signal</keyword>
<evidence type="ECO:0000313" key="3">
    <source>
        <dbReference type="EMBL" id="GGG48360.1"/>
    </source>
</evidence>
<evidence type="ECO:0000256" key="1">
    <source>
        <dbReference type="SAM" id="SignalP"/>
    </source>
</evidence>
<dbReference type="PANTHER" id="PTHR19328">
    <property type="entry name" value="HEDGEHOG-INTERACTING PROTEIN"/>
    <property type="match status" value="1"/>
</dbReference>
<protein>
    <recommendedName>
        <fullName evidence="2">Glucose/Sorbosone dehydrogenase domain-containing protein</fullName>
    </recommendedName>
</protein>
<feature type="signal peptide" evidence="1">
    <location>
        <begin position="1"/>
        <end position="22"/>
    </location>
</feature>
<accession>A0A8J2ZF99</accession>
<dbReference type="AlphaFoldDB" id="A0A8J2ZF99"/>
<dbReference type="InterPro" id="IPR012938">
    <property type="entry name" value="Glc/Sorbosone_DH"/>
</dbReference>
<reference evidence="3 4" key="1">
    <citation type="journal article" date="2014" name="Int. J. Syst. Evol. Microbiol.">
        <title>Complete genome sequence of Corynebacterium casei LMG S-19264T (=DSM 44701T), isolated from a smear-ripened cheese.</title>
        <authorList>
            <consortium name="US DOE Joint Genome Institute (JGI-PGF)"/>
            <person name="Walter F."/>
            <person name="Albersmeier A."/>
            <person name="Kalinowski J."/>
            <person name="Ruckert C."/>
        </authorList>
    </citation>
    <scope>NUCLEOTIDE SEQUENCE [LARGE SCALE GENOMIC DNA]</scope>
    <source>
        <strain evidence="3 4">CGMCC 1.16330</strain>
    </source>
</reference>
<organism evidence="3 4">
    <name type="scientific">Caldovatus sediminis</name>
    <dbReference type="NCBI Taxonomy" id="2041189"/>
    <lineage>
        <taxon>Bacteria</taxon>
        <taxon>Pseudomonadati</taxon>
        <taxon>Pseudomonadota</taxon>
        <taxon>Alphaproteobacteria</taxon>
        <taxon>Acetobacterales</taxon>
        <taxon>Roseomonadaceae</taxon>
        <taxon>Caldovatus</taxon>
    </lineage>
</organism>
<keyword evidence="4" id="KW-1185">Reference proteome</keyword>
<dbReference type="Proteomes" id="UP000597507">
    <property type="component" value="Unassembled WGS sequence"/>
</dbReference>
<sequence length="382" mass="40971">MPSRLARVVLLATLLAAGGTCAQTPPPAGVVRSEAADFRVEVFATGLEHPWGGAFLPDGRLLVTERPGRLRLIAPDGRVSAPLAGVPAVEAGGQGGLLDIALAPDFPASRELFLCHAALAEGGALTRLTRARLSADATALEAVRTVLDATPAQARGRNHFGCRIAFEPEGGRHLFLSTGDRFVEARRAQRLDDLAGKVLRLARDGGVPPDNPFAGRGDARGEIWSYGHRHPQGLAFQPGTGLLWASEFGPRGGDELNIIRRGANYGWPLVTHGVDYDGSVISERRSAPGMEDPVRVWTPVISPSGIAFYDAEAFPRWRGNLFIAALNRPALVRLAVEGERVTGEERLLPGLARFRHVLVGPEGFLYLLTDERAGRVLRLRPG</sequence>
<gene>
    <name evidence="3" type="ORF">GCM10010964_39640</name>
</gene>
<evidence type="ECO:0000259" key="2">
    <source>
        <dbReference type="Pfam" id="PF07995"/>
    </source>
</evidence>
<dbReference type="Gene3D" id="2.120.10.30">
    <property type="entry name" value="TolB, C-terminal domain"/>
    <property type="match status" value="1"/>
</dbReference>
<dbReference type="SUPFAM" id="SSF50952">
    <property type="entry name" value="Soluble quinoprotein glucose dehydrogenase"/>
    <property type="match status" value="1"/>
</dbReference>
<dbReference type="RefSeq" id="WP_188903414.1">
    <property type="nucleotide sequence ID" value="NZ_BMKS01000017.1"/>
</dbReference>
<dbReference type="InterPro" id="IPR011041">
    <property type="entry name" value="Quinoprot_gluc/sorb_DH_b-prop"/>
</dbReference>
<proteinExistence type="predicted"/>
<feature type="domain" description="Glucose/Sorbosone dehydrogenase" evidence="2">
    <location>
        <begin position="47"/>
        <end position="378"/>
    </location>
</feature>
<dbReference type="PANTHER" id="PTHR19328:SF75">
    <property type="entry name" value="ALDOSE SUGAR DEHYDROGENASE YLII"/>
    <property type="match status" value="1"/>
</dbReference>
<feature type="chain" id="PRO_5035243235" description="Glucose/Sorbosone dehydrogenase domain-containing protein" evidence="1">
    <location>
        <begin position="23"/>
        <end position="382"/>
    </location>
</feature>
<dbReference type="EMBL" id="BMKS01000017">
    <property type="protein sequence ID" value="GGG48360.1"/>
    <property type="molecule type" value="Genomic_DNA"/>
</dbReference>